<gene>
    <name evidence="2" type="ORF">FE784_08600</name>
</gene>
<organism evidence="2 3">
    <name type="scientific">Paenibacillus hemerocallicola</name>
    <dbReference type="NCBI Taxonomy" id="1172614"/>
    <lineage>
        <taxon>Bacteria</taxon>
        <taxon>Bacillati</taxon>
        <taxon>Bacillota</taxon>
        <taxon>Bacilli</taxon>
        <taxon>Bacillales</taxon>
        <taxon>Paenibacillaceae</taxon>
        <taxon>Paenibacillus</taxon>
    </lineage>
</organism>
<dbReference type="Proteomes" id="UP000307943">
    <property type="component" value="Unassembled WGS sequence"/>
</dbReference>
<reference evidence="2 3" key="1">
    <citation type="submission" date="2019-05" db="EMBL/GenBank/DDBJ databases">
        <title>We sequenced the genome of Paenibacillus hemerocallicola KCTC 33185 for further insight into its adaptation and study the phylogeny of Paenibacillus.</title>
        <authorList>
            <person name="Narsing Rao M.P."/>
        </authorList>
    </citation>
    <scope>NUCLEOTIDE SEQUENCE [LARGE SCALE GENOMIC DNA]</scope>
    <source>
        <strain evidence="2 3">KCTC 33185</strain>
    </source>
</reference>
<dbReference type="SUPFAM" id="SSF53850">
    <property type="entry name" value="Periplasmic binding protein-like II"/>
    <property type="match status" value="1"/>
</dbReference>
<dbReference type="Gene3D" id="3.40.190.10">
    <property type="entry name" value="Periplasmic binding protein-like II"/>
    <property type="match status" value="1"/>
</dbReference>
<dbReference type="OrthoDB" id="9768630at2"/>
<proteinExistence type="predicted"/>
<sequence length="144" mass="15618">MRRQERGTGAIGNGIAASGPDYPNVLQRPGRSIGAIRGDPLDPKEDKAAVNTDGFKKLYENLMRFYELPNANVANNSFVGGKLAMMAGAVSTGQLTQFAQATQLNWDMASVPVFADKNGIPGLSRPACRCSFPKRRSIRTRRFG</sequence>
<dbReference type="EMBL" id="VDCQ01000009">
    <property type="protein sequence ID" value="TNJ66618.1"/>
    <property type="molecule type" value="Genomic_DNA"/>
</dbReference>
<dbReference type="AlphaFoldDB" id="A0A5C4TC13"/>
<name>A0A5C4TC13_9BACL</name>
<evidence type="ECO:0000313" key="2">
    <source>
        <dbReference type="EMBL" id="TNJ66618.1"/>
    </source>
</evidence>
<comment type="caution">
    <text evidence="2">The sequence shown here is derived from an EMBL/GenBank/DDBJ whole genome shotgun (WGS) entry which is preliminary data.</text>
</comment>
<evidence type="ECO:0000313" key="3">
    <source>
        <dbReference type="Proteomes" id="UP000307943"/>
    </source>
</evidence>
<keyword evidence="3" id="KW-1185">Reference proteome</keyword>
<feature type="region of interest" description="Disordered" evidence="1">
    <location>
        <begin position="1"/>
        <end position="24"/>
    </location>
</feature>
<protein>
    <submittedName>
        <fullName evidence="2">Uncharacterized protein</fullName>
    </submittedName>
</protein>
<accession>A0A5C4TC13</accession>
<evidence type="ECO:0000256" key="1">
    <source>
        <dbReference type="SAM" id="MobiDB-lite"/>
    </source>
</evidence>